<dbReference type="PANTHER" id="PTHR30540:SF79">
    <property type="entry name" value="LOW AFFINITY POTASSIUM TRANSPORT SYSTEM PROTEIN KUP"/>
    <property type="match status" value="1"/>
</dbReference>
<comment type="catalytic activity">
    <reaction evidence="12">
        <text>K(+)(in) + H(+)(in) = K(+)(out) + H(+)(out)</text>
        <dbReference type="Rhea" id="RHEA:28490"/>
        <dbReference type="ChEBI" id="CHEBI:15378"/>
        <dbReference type="ChEBI" id="CHEBI:29103"/>
    </reaction>
</comment>
<dbReference type="Pfam" id="PF02705">
    <property type="entry name" value="K_trans"/>
    <property type="match status" value="1"/>
</dbReference>
<comment type="caution">
    <text evidence="15">The sequence shown here is derived from an EMBL/GenBank/DDBJ whole genome shotgun (WGS) entry which is preliminary data.</text>
</comment>
<feature type="transmembrane region" description="Helical" evidence="12">
    <location>
        <begin position="169"/>
        <end position="189"/>
    </location>
</feature>
<proteinExistence type="inferred from homology"/>
<dbReference type="Pfam" id="PF22776">
    <property type="entry name" value="K_trans_C"/>
    <property type="match status" value="1"/>
</dbReference>
<evidence type="ECO:0000256" key="7">
    <source>
        <dbReference type="ARBA" id="ARBA00022847"/>
    </source>
</evidence>
<feature type="transmembrane region" description="Helical" evidence="12">
    <location>
        <begin position="398"/>
        <end position="417"/>
    </location>
</feature>
<feature type="transmembrane region" description="Helical" evidence="12">
    <location>
        <begin position="247"/>
        <end position="267"/>
    </location>
</feature>
<keyword evidence="8 12" id="KW-0630">Potassium</keyword>
<keyword evidence="9 12" id="KW-1133">Transmembrane helix</keyword>
<evidence type="ECO:0000256" key="8">
    <source>
        <dbReference type="ARBA" id="ARBA00022958"/>
    </source>
</evidence>
<dbReference type="PANTHER" id="PTHR30540">
    <property type="entry name" value="OSMOTIC STRESS POTASSIUM TRANSPORTER"/>
    <property type="match status" value="1"/>
</dbReference>
<evidence type="ECO:0000313" key="15">
    <source>
        <dbReference type="EMBL" id="MBD7959062.1"/>
    </source>
</evidence>
<dbReference type="RefSeq" id="WP_191721480.1">
    <property type="nucleotide sequence ID" value="NZ_JACSQK010000001.1"/>
</dbReference>
<dbReference type="InterPro" id="IPR053951">
    <property type="entry name" value="K_trans_N"/>
</dbReference>
<dbReference type="HAMAP" id="MF_01522">
    <property type="entry name" value="Kup"/>
    <property type="match status" value="1"/>
</dbReference>
<keyword evidence="16" id="KW-1185">Reference proteome</keyword>
<comment type="function">
    <text evidence="12">Transport of potassium into the cell. Likely operates as a K(+):H(+) symporter.</text>
</comment>
<dbReference type="InterPro" id="IPR053952">
    <property type="entry name" value="K_trans_C"/>
</dbReference>
<gene>
    <name evidence="12" type="primary">kup</name>
    <name evidence="15" type="ORF">H9646_01070</name>
</gene>
<feature type="transmembrane region" description="Helical" evidence="12">
    <location>
        <begin position="214"/>
        <end position="235"/>
    </location>
</feature>
<evidence type="ECO:0000256" key="10">
    <source>
        <dbReference type="ARBA" id="ARBA00023065"/>
    </source>
</evidence>
<evidence type="ECO:0000259" key="13">
    <source>
        <dbReference type="Pfam" id="PF02705"/>
    </source>
</evidence>
<evidence type="ECO:0000256" key="2">
    <source>
        <dbReference type="ARBA" id="ARBA00007019"/>
    </source>
</evidence>
<dbReference type="InterPro" id="IPR003855">
    <property type="entry name" value="K+_transporter"/>
</dbReference>
<feature type="transmembrane region" description="Helical" evidence="12">
    <location>
        <begin position="101"/>
        <end position="127"/>
    </location>
</feature>
<feature type="transmembrane region" description="Helical" evidence="12">
    <location>
        <begin position="423"/>
        <end position="441"/>
    </location>
</feature>
<evidence type="ECO:0000256" key="4">
    <source>
        <dbReference type="ARBA" id="ARBA00022475"/>
    </source>
</evidence>
<keyword evidence="5 12" id="KW-0633">Potassium transport</keyword>
<keyword evidence="11 12" id="KW-0472">Membrane</keyword>
<evidence type="ECO:0000313" key="16">
    <source>
        <dbReference type="Proteomes" id="UP000634919"/>
    </source>
</evidence>
<evidence type="ECO:0000256" key="1">
    <source>
        <dbReference type="ARBA" id="ARBA00004141"/>
    </source>
</evidence>
<evidence type="ECO:0000256" key="5">
    <source>
        <dbReference type="ARBA" id="ARBA00022538"/>
    </source>
</evidence>
<evidence type="ECO:0000256" key="6">
    <source>
        <dbReference type="ARBA" id="ARBA00022692"/>
    </source>
</evidence>
<evidence type="ECO:0000256" key="9">
    <source>
        <dbReference type="ARBA" id="ARBA00022989"/>
    </source>
</evidence>
<keyword evidence="10 12" id="KW-0406">Ion transport</keyword>
<protein>
    <recommendedName>
        <fullName evidence="12">Probable potassium transport system protein Kup</fullName>
    </recommendedName>
</protein>
<feature type="transmembrane region" description="Helical" evidence="12">
    <location>
        <begin position="139"/>
        <end position="157"/>
    </location>
</feature>
<accession>A0ABR8S6G2</accession>
<keyword evidence="3 12" id="KW-0813">Transport</keyword>
<evidence type="ECO:0000259" key="14">
    <source>
        <dbReference type="Pfam" id="PF22776"/>
    </source>
</evidence>
<dbReference type="EMBL" id="JACSQK010000001">
    <property type="protein sequence ID" value="MBD7959062.1"/>
    <property type="molecule type" value="Genomic_DNA"/>
</dbReference>
<dbReference type="InterPro" id="IPR023051">
    <property type="entry name" value="Kup"/>
</dbReference>
<evidence type="ECO:0000256" key="12">
    <source>
        <dbReference type="HAMAP-Rule" id="MF_01522"/>
    </source>
</evidence>
<feature type="transmembrane region" description="Helical" evidence="12">
    <location>
        <begin position="287"/>
        <end position="316"/>
    </location>
</feature>
<keyword evidence="6 12" id="KW-0812">Transmembrane</keyword>
<name>A0ABR8S6G2_9BURK</name>
<feature type="domain" description="K+ potassium transporter integral membrane" evidence="13">
    <location>
        <begin position="11"/>
        <end position="463"/>
    </location>
</feature>
<feature type="transmembrane region" description="Helical" evidence="12">
    <location>
        <begin position="364"/>
        <end position="386"/>
    </location>
</feature>
<comment type="similarity">
    <text evidence="2 12">Belongs to the HAK/KUP transporter (TC 2.A.72) family.</text>
</comment>
<feature type="transmembrane region" description="Helical" evidence="12">
    <location>
        <begin position="337"/>
        <end position="358"/>
    </location>
</feature>
<dbReference type="Proteomes" id="UP000634919">
    <property type="component" value="Unassembled WGS sequence"/>
</dbReference>
<sequence>MQSTKSSFTALTLGALGVVYGDIGTSVLYALKEVFNSGHVSLTTQHVYGVLSLVVWTVTVIVSLKYVTLVLRADNRGEGGLVAMLALAAHAVEGHPRLRRYLMAIGIFGTCLFYGDGVITPAISVLSAVEGLAVISPNLSSAILPLTLGILFVLFAVQKRGTAGIGRWFGPIMLLWFLSLAALGIWHIVQLPQILWALSPHYALAFIAEEPGTAFLLLGAVVLCVTGAEALYADLGHFGKRPIRQAWFSVAMPALLINYLGQGALLLQQPDAVSNPFFAMAPRAMLLPLVVLATAATVIASQALITGAFSVTKQVIQLGYLPRLQVLHTSETDTGQIYLPLVNWGLCAGIALAVIFFQSSGDLAAAYGIAVTLDMLITTVLTFFVVRWGWKYPLLPTAAATLFFLVVDVSFFASNLIKLPDGGWFPLAIGAGMFVLMRTWHTGRQLVQSAMQPHALSLAEFLQMLRRDSVTRVAGTAVFLSSQSGTVPSALLHNLKHNKVLHARNVFVTVRHHELAHIPPAHRATAHDLGHDCWQVLLHFGFMDDPHVPNALSMLTQRGELPSTSIMETSYFLSRDIIVPQRGHGMALWREKLFAQMYRNAGSAADFLHLPHRNVVELGSQIVI</sequence>
<organism evidence="15 16">
    <name type="scientific">Comamonas avium</name>
    <dbReference type="NCBI Taxonomy" id="2762231"/>
    <lineage>
        <taxon>Bacteria</taxon>
        <taxon>Pseudomonadati</taxon>
        <taxon>Pseudomonadota</taxon>
        <taxon>Betaproteobacteria</taxon>
        <taxon>Burkholderiales</taxon>
        <taxon>Comamonadaceae</taxon>
        <taxon>Comamonas</taxon>
    </lineage>
</organism>
<evidence type="ECO:0000256" key="3">
    <source>
        <dbReference type="ARBA" id="ARBA00022448"/>
    </source>
</evidence>
<reference evidence="15 16" key="1">
    <citation type="submission" date="2020-08" db="EMBL/GenBank/DDBJ databases">
        <title>A Genomic Blueprint of the Chicken Gut Microbiome.</title>
        <authorList>
            <person name="Gilroy R."/>
            <person name="Ravi A."/>
            <person name="Getino M."/>
            <person name="Pursley I."/>
            <person name="Horton D.L."/>
            <person name="Alikhan N.-F."/>
            <person name="Baker D."/>
            <person name="Gharbi K."/>
            <person name="Hall N."/>
            <person name="Watson M."/>
            <person name="Adriaenssens E.M."/>
            <person name="Foster-Nyarko E."/>
            <person name="Jarju S."/>
            <person name="Secka A."/>
            <person name="Antonio M."/>
            <person name="Oren A."/>
            <person name="Chaudhuri R."/>
            <person name="La Ragione R.M."/>
            <person name="Hildebrand F."/>
            <person name="Pallen M.J."/>
        </authorList>
    </citation>
    <scope>NUCLEOTIDE SEQUENCE [LARGE SCALE GENOMIC DNA]</scope>
    <source>
        <strain evidence="15 16">Sa2CVA6</strain>
    </source>
</reference>
<feature type="domain" description="K+ potassium transporter C-terminal" evidence="14">
    <location>
        <begin position="475"/>
        <end position="624"/>
    </location>
</feature>
<keyword evidence="4 12" id="KW-1003">Cell membrane</keyword>
<comment type="subcellular location">
    <subcellularLocation>
        <location evidence="12">Cell membrane</location>
        <topology evidence="12">Multi-pass membrane protein</topology>
    </subcellularLocation>
    <subcellularLocation>
        <location evidence="1">Membrane</location>
        <topology evidence="1">Multi-pass membrane protein</topology>
    </subcellularLocation>
</comment>
<keyword evidence="7 12" id="KW-0769">Symport</keyword>
<feature type="transmembrane region" description="Helical" evidence="12">
    <location>
        <begin position="45"/>
        <end position="67"/>
    </location>
</feature>
<evidence type="ECO:0000256" key="11">
    <source>
        <dbReference type="ARBA" id="ARBA00023136"/>
    </source>
</evidence>